<evidence type="ECO:0000259" key="2">
    <source>
        <dbReference type="Pfam" id="PF25355"/>
    </source>
</evidence>
<dbReference type="EMBL" id="SGWY01000003">
    <property type="protein sequence ID" value="RZS64056.1"/>
    <property type="molecule type" value="Genomic_DNA"/>
</dbReference>
<dbReference type="RefSeq" id="WP_130353344.1">
    <property type="nucleotide sequence ID" value="NZ_SGWY01000003.1"/>
</dbReference>
<keyword evidence="4" id="KW-1185">Reference proteome</keyword>
<organism evidence="3 4">
    <name type="scientific">Agromyces ramosus</name>
    <dbReference type="NCBI Taxonomy" id="33879"/>
    <lineage>
        <taxon>Bacteria</taxon>
        <taxon>Bacillati</taxon>
        <taxon>Actinomycetota</taxon>
        <taxon>Actinomycetes</taxon>
        <taxon>Micrococcales</taxon>
        <taxon>Microbacteriaceae</taxon>
        <taxon>Agromyces</taxon>
    </lineage>
</organism>
<protein>
    <recommendedName>
        <fullName evidence="2">DUF7882 domain-containing protein</fullName>
    </recommendedName>
</protein>
<dbReference type="Proteomes" id="UP000293289">
    <property type="component" value="Unassembled WGS sequence"/>
</dbReference>
<comment type="caution">
    <text evidence="3">The sequence shown here is derived from an EMBL/GenBank/DDBJ whole genome shotgun (WGS) entry which is preliminary data.</text>
</comment>
<evidence type="ECO:0000256" key="1">
    <source>
        <dbReference type="SAM" id="MobiDB-lite"/>
    </source>
</evidence>
<feature type="region of interest" description="Disordered" evidence="1">
    <location>
        <begin position="98"/>
        <end position="117"/>
    </location>
</feature>
<proteinExistence type="predicted"/>
<dbReference type="OrthoDB" id="5123855at2"/>
<name>A0A4Q7M7Q6_9MICO</name>
<feature type="domain" description="DUF7882" evidence="2">
    <location>
        <begin position="1"/>
        <end position="92"/>
    </location>
</feature>
<evidence type="ECO:0000313" key="3">
    <source>
        <dbReference type="EMBL" id="RZS64056.1"/>
    </source>
</evidence>
<dbReference type="Pfam" id="PF25355">
    <property type="entry name" value="DUF7882"/>
    <property type="match status" value="1"/>
</dbReference>
<dbReference type="InterPro" id="IPR057204">
    <property type="entry name" value="DUF7882"/>
</dbReference>
<reference evidence="3 4" key="1">
    <citation type="submission" date="2019-02" db="EMBL/GenBank/DDBJ databases">
        <title>Genomic Encyclopedia of Type Strains, Phase IV (KMG-IV): sequencing the most valuable type-strain genomes for metagenomic binning, comparative biology and taxonomic classification.</title>
        <authorList>
            <person name="Goeker M."/>
        </authorList>
    </citation>
    <scope>NUCLEOTIDE SEQUENCE [LARGE SCALE GENOMIC DNA]</scope>
    <source>
        <strain evidence="3 4">DSM 43045</strain>
    </source>
</reference>
<gene>
    <name evidence="3" type="ORF">EV187_2430</name>
</gene>
<sequence>MGTLVYDSGVAAELDDRTLAHLQVIIVNKLRRQESFPFTWNDERRSMTVWLSPNTPIAFVYHGNRPPRLNRAWLEDLALMANSVGGLVVVPEPSDDALRAEAPEVLPADRTGTGSPR</sequence>
<dbReference type="AlphaFoldDB" id="A0A4Q7M7Q6"/>
<accession>A0A4Q7M7Q6</accession>
<evidence type="ECO:0000313" key="4">
    <source>
        <dbReference type="Proteomes" id="UP000293289"/>
    </source>
</evidence>